<dbReference type="AlphaFoldDB" id="U9T401"/>
<proteinExistence type="predicted"/>
<reference evidence="2" key="1">
    <citation type="submission" date="2013-07" db="EMBL/GenBank/DDBJ databases">
        <title>The genome of an arbuscular mycorrhizal fungus provides insights into the evolution of the oldest plant symbiosis.</title>
        <authorList>
            <consortium name="DOE Joint Genome Institute"/>
            <person name="Tisserant E."/>
            <person name="Malbreil M."/>
            <person name="Kuo A."/>
            <person name="Kohler A."/>
            <person name="Symeonidi A."/>
            <person name="Balestrini R."/>
            <person name="Charron P."/>
            <person name="Duensing N."/>
            <person name="Frei-dit-Frey N."/>
            <person name="Gianinazzi-Pearson V."/>
            <person name="Gilbert B."/>
            <person name="Handa Y."/>
            <person name="Hijri M."/>
            <person name="Kaul R."/>
            <person name="Kawaguchi M."/>
            <person name="Krajinski F."/>
            <person name="Lammers P."/>
            <person name="Lapierre D."/>
            <person name="Masclaux F.G."/>
            <person name="Murat C."/>
            <person name="Morin E."/>
            <person name="Ndikumana S."/>
            <person name="Pagni M."/>
            <person name="Petitpierre D."/>
            <person name="Requena N."/>
            <person name="Rosikiewicz P."/>
            <person name="Riley R."/>
            <person name="Saito K."/>
            <person name="San Clemente H."/>
            <person name="Shapiro H."/>
            <person name="van Tuinen D."/>
            <person name="Becard G."/>
            <person name="Bonfante P."/>
            <person name="Paszkowski U."/>
            <person name="Shachar-Hill Y."/>
            <person name="Young J.P."/>
            <person name="Sanders I.R."/>
            <person name="Henrissat B."/>
            <person name="Rensing S.A."/>
            <person name="Grigoriev I.V."/>
            <person name="Corradi N."/>
            <person name="Roux C."/>
            <person name="Martin F."/>
        </authorList>
    </citation>
    <scope>NUCLEOTIDE SEQUENCE</scope>
    <source>
        <strain evidence="2">DAOM 197198</strain>
    </source>
</reference>
<keyword evidence="1" id="KW-1133">Transmembrane helix</keyword>
<evidence type="ECO:0000256" key="1">
    <source>
        <dbReference type="SAM" id="Phobius"/>
    </source>
</evidence>
<accession>U9T401</accession>
<feature type="transmembrane region" description="Helical" evidence="1">
    <location>
        <begin position="18"/>
        <end position="36"/>
    </location>
</feature>
<keyword evidence="1" id="KW-0472">Membrane</keyword>
<keyword evidence="1" id="KW-0812">Transmembrane</keyword>
<sequence length="59" mass="6875">MDNEFLNIFSDNNESSNALYIFLFLIVDFQVVSFHMKSIVLKPQETDSHINTTFYLPSV</sequence>
<organism evidence="2">
    <name type="scientific">Rhizophagus irregularis (strain DAOM 181602 / DAOM 197198 / MUCL 43194)</name>
    <name type="common">Arbuscular mycorrhizal fungus</name>
    <name type="synonym">Glomus intraradices</name>
    <dbReference type="NCBI Taxonomy" id="747089"/>
    <lineage>
        <taxon>Eukaryota</taxon>
        <taxon>Fungi</taxon>
        <taxon>Fungi incertae sedis</taxon>
        <taxon>Mucoromycota</taxon>
        <taxon>Glomeromycotina</taxon>
        <taxon>Glomeromycetes</taxon>
        <taxon>Glomerales</taxon>
        <taxon>Glomeraceae</taxon>
        <taxon>Rhizophagus</taxon>
    </lineage>
</organism>
<name>U9T401_RHIID</name>
<evidence type="ECO:0000313" key="2">
    <source>
        <dbReference type="EMBL" id="ESA02092.1"/>
    </source>
</evidence>
<protein>
    <submittedName>
        <fullName evidence="2">Uncharacterized protein</fullName>
    </submittedName>
</protein>
<dbReference type="HOGENOM" id="CLU_2962011_0_0_1"/>
<dbReference type="EMBL" id="KI295965">
    <property type="protein sequence ID" value="ESA02092.1"/>
    <property type="molecule type" value="Genomic_DNA"/>
</dbReference>
<gene>
    <name evidence="2" type="ORF">GLOINDRAFT_337594</name>
</gene>